<dbReference type="AlphaFoldDB" id="A0A6G0VZB4"/>
<comment type="caution">
    <text evidence="2">The sequence shown here is derived from an EMBL/GenBank/DDBJ whole genome shotgun (WGS) entry which is preliminary data.</text>
</comment>
<gene>
    <name evidence="2" type="ORF">FWK35_00026438</name>
</gene>
<evidence type="ECO:0000313" key="3">
    <source>
        <dbReference type="Proteomes" id="UP000478052"/>
    </source>
</evidence>
<proteinExistence type="predicted"/>
<dbReference type="PANTHER" id="PTHR45749">
    <property type="match status" value="1"/>
</dbReference>
<accession>A0A6G0VZB4</accession>
<protein>
    <submittedName>
        <fullName evidence="2">Zinc finger MYM-type protein 1-like</fullName>
    </submittedName>
</protein>
<dbReference type="EMBL" id="VUJU01010112">
    <property type="protein sequence ID" value="KAF0715782.1"/>
    <property type="molecule type" value="Genomic_DNA"/>
</dbReference>
<evidence type="ECO:0000259" key="1">
    <source>
        <dbReference type="Pfam" id="PF05699"/>
    </source>
</evidence>
<dbReference type="GO" id="GO:0046983">
    <property type="term" value="F:protein dimerization activity"/>
    <property type="evidence" value="ECO:0007669"/>
    <property type="project" value="InterPro"/>
</dbReference>
<dbReference type="InterPro" id="IPR008906">
    <property type="entry name" value="HATC_C_dom"/>
</dbReference>
<evidence type="ECO:0000313" key="2">
    <source>
        <dbReference type="EMBL" id="KAF0715782.1"/>
    </source>
</evidence>
<feature type="domain" description="HAT C-terminal dimerisation" evidence="1">
    <location>
        <begin position="92"/>
        <end position="143"/>
    </location>
</feature>
<dbReference type="PANTHER" id="PTHR45749:SF21">
    <property type="entry name" value="DUF4371 DOMAIN-CONTAINING PROTEIN"/>
    <property type="match status" value="1"/>
</dbReference>
<dbReference type="Proteomes" id="UP000478052">
    <property type="component" value="Unassembled WGS sequence"/>
</dbReference>
<organism evidence="2 3">
    <name type="scientific">Aphis craccivora</name>
    <name type="common">Cowpea aphid</name>
    <dbReference type="NCBI Taxonomy" id="307492"/>
    <lineage>
        <taxon>Eukaryota</taxon>
        <taxon>Metazoa</taxon>
        <taxon>Ecdysozoa</taxon>
        <taxon>Arthropoda</taxon>
        <taxon>Hexapoda</taxon>
        <taxon>Insecta</taxon>
        <taxon>Pterygota</taxon>
        <taxon>Neoptera</taxon>
        <taxon>Paraneoptera</taxon>
        <taxon>Hemiptera</taxon>
        <taxon>Sternorrhyncha</taxon>
        <taxon>Aphidomorpha</taxon>
        <taxon>Aphidoidea</taxon>
        <taxon>Aphididae</taxon>
        <taxon>Aphidini</taxon>
        <taxon>Aphis</taxon>
        <taxon>Aphis</taxon>
    </lineage>
</organism>
<keyword evidence="3" id="KW-1185">Reference proteome</keyword>
<reference evidence="2 3" key="1">
    <citation type="submission" date="2019-08" db="EMBL/GenBank/DDBJ databases">
        <title>Whole genome of Aphis craccivora.</title>
        <authorList>
            <person name="Voronova N.V."/>
            <person name="Shulinski R.S."/>
            <person name="Bandarenka Y.V."/>
            <person name="Zhorov D.G."/>
            <person name="Warner D."/>
        </authorList>
    </citation>
    <scope>NUCLEOTIDE SEQUENCE [LARGE SCALE GENOMIC DNA]</scope>
    <source>
        <strain evidence="2">180601</strain>
        <tissue evidence="2">Whole Body</tissue>
    </source>
</reference>
<sequence length="221" mass="25465">MPGELAENESSTLSEENKFKILMNNDCDRILNDGNMPTIKLEKHAMDYCKKYEKDIDKNELILELDSFTQHAIQLDNKIIDARSHEILNCILKNAYQIFLTLPVISASCERSFSKLKLFKSYLRSSTKQTRLNDLSIISIEHQVAKSIDYEDIIKEFEFKGANSMLCPGSHITIPYIVSQPGSPDWLDLNRPPKIDITYNFITIEYNAMILTLQKQPYYSA</sequence>
<dbReference type="OrthoDB" id="10063284at2759"/>
<dbReference type="Pfam" id="PF05699">
    <property type="entry name" value="Dimer_Tnp_hAT"/>
    <property type="match status" value="1"/>
</dbReference>
<name>A0A6G0VZB4_APHCR</name>